<keyword evidence="8" id="KW-1185">Reference proteome</keyword>
<evidence type="ECO:0000259" key="6">
    <source>
        <dbReference type="Pfam" id="PF00034"/>
    </source>
</evidence>
<dbReference type="OrthoDB" id="9796421at2"/>
<keyword evidence="2" id="KW-0349">Heme</keyword>
<sequence length="68" mass="7211">MHGRAGKATVPIYPHLAGQNAPYLESALKAYRAGERGGGMSMMMTPQAQALSDQDIADIAAYYASLKP</sequence>
<dbReference type="AlphaFoldDB" id="A0A4R6I2M8"/>
<evidence type="ECO:0000256" key="1">
    <source>
        <dbReference type="ARBA" id="ARBA00022448"/>
    </source>
</evidence>
<keyword evidence="3" id="KW-0479">Metal-binding</keyword>
<feature type="domain" description="Cytochrome c" evidence="6">
    <location>
        <begin position="2"/>
        <end position="66"/>
    </location>
</feature>
<evidence type="ECO:0000256" key="4">
    <source>
        <dbReference type="ARBA" id="ARBA00022982"/>
    </source>
</evidence>
<dbReference type="GO" id="GO:0046872">
    <property type="term" value="F:metal ion binding"/>
    <property type="evidence" value="ECO:0007669"/>
    <property type="project" value="UniProtKB-KW"/>
</dbReference>
<comment type="caution">
    <text evidence="7">The sequence shown here is derived from an EMBL/GenBank/DDBJ whole genome shotgun (WGS) entry which is preliminary data.</text>
</comment>
<organism evidence="7 8">
    <name type="scientific">Halomonas ventosae</name>
    <dbReference type="NCBI Taxonomy" id="229007"/>
    <lineage>
        <taxon>Bacteria</taxon>
        <taxon>Pseudomonadati</taxon>
        <taxon>Pseudomonadota</taxon>
        <taxon>Gammaproteobacteria</taxon>
        <taxon>Oceanospirillales</taxon>
        <taxon>Halomonadaceae</taxon>
        <taxon>Halomonas</taxon>
    </lineage>
</organism>
<dbReference type="SUPFAM" id="SSF46626">
    <property type="entry name" value="Cytochrome c"/>
    <property type="match status" value="1"/>
</dbReference>
<accession>A0A4R6I2M8</accession>
<dbReference type="RefSeq" id="WP_133481603.1">
    <property type="nucleotide sequence ID" value="NZ_SNWH01000002.1"/>
</dbReference>
<name>A0A4R6I2M8_9GAMM</name>
<reference evidence="7 8" key="1">
    <citation type="submission" date="2019-03" db="EMBL/GenBank/DDBJ databases">
        <title>Freshwater and sediment microbial communities from various areas in North America, analyzing microbe dynamics in response to fracking.</title>
        <authorList>
            <person name="Lamendella R."/>
        </authorList>
    </citation>
    <scope>NUCLEOTIDE SEQUENCE [LARGE SCALE GENOMIC DNA]</scope>
    <source>
        <strain evidence="7 8">1_TX</strain>
    </source>
</reference>
<dbReference type="InterPro" id="IPR009056">
    <property type="entry name" value="Cyt_c-like_dom"/>
</dbReference>
<dbReference type="Gene3D" id="1.10.760.10">
    <property type="entry name" value="Cytochrome c-like domain"/>
    <property type="match status" value="1"/>
</dbReference>
<evidence type="ECO:0000313" key="7">
    <source>
        <dbReference type="EMBL" id="TDO15228.1"/>
    </source>
</evidence>
<dbReference type="GO" id="GO:0009055">
    <property type="term" value="F:electron transfer activity"/>
    <property type="evidence" value="ECO:0007669"/>
    <property type="project" value="InterPro"/>
</dbReference>
<dbReference type="EMBL" id="SNWH01000002">
    <property type="protein sequence ID" value="TDO15228.1"/>
    <property type="molecule type" value="Genomic_DNA"/>
</dbReference>
<dbReference type="PANTHER" id="PTHR33751:SF9">
    <property type="entry name" value="CYTOCHROME C4"/>
    <property type="match status" value="1"/>
</dbReference>
<evidence type="ECO:0000256" key="5">
    <source>
        <dbReference type="ARBA" id="ARBA00023004"/>
    </source>
</evidence>
<keyword evidence="5" id="KW-0408">Iron</keyword>
<dbReference type="InterPro" id="IPR050597">
    <property type="entry name" value="Cytochrome_c_Oxidase_Subunit"/>
</dbReference>
<gene>
    <name evidence="7" type="ORF">DFO68_10259</name>
</gene>
<keyword evidence="1" id="KW-0813">Transport</keyword>
<proteinExistence type="predicted"/>
<evidence type="ECO:0000313" key="8">
    <source>
        <dbReference type="Proteomes" id="UP000295150"/>
    </source>
</evidence>
<dbReference type="GO" id="GO:0020037">
    <property type="term" value="F:heme binding"/>
    <property type="evidence" value="ECO:0007669"/>
    <property type="project" value="InterPro"/>
</dbReference>
<evidence type="ECO:0000256" key="3">
    <source>
        <dbReference type="ARBA" id="ARBA00022723"/>
    </source>
</evidence>
<dbReference type="Pfam" id="PF00034">
    <property type="entry name" value="Cytochrom_C"/>
    <property type="match status" value="1"/>
</dbReference>
<dbReference type="InterPro" id="IPR036909">
    <property type="entry name" value="Cyt_c-like_dom_sf"/>
</dbReference>
<protein>
    <submittedName>
        <fullName evidence="7">Cytochrome c</fullName>
    </submittedName>
</protein>
<keyword evidence="4" id="KW-0249">Electron transport</keyword>
<evidence type="ECO:0000256" key="2">
    <source>
        <dbReference type="ARBA" id="ARBA00022617"/>
    </source>
</evidence>
<dbReference type="PANTHER" id="PTHR33751">
    <property type="entry name" value="CBB3-TYPE CYTOCHROME C OXIDASE SUBUNIT FIXP"/>
    <property type="match status" value="1"/>
</dbReference>
<dbReference type="Proteomes" id="UP000295150">
    <property type="component" value="Unassembled WGS sequence"/>
</dbReference>